<dbReference type="Pfam" id="PF00015">
    <property type="entry name" value="MCPsignal"/>
    <property type="match status" value="1"/>
</dbReference>
<evidence type="ECO:0000256" key="5">
    <source>
        <dbReference type="ARBA" id="ARBA00022989"/>
    </source>
</evidence>
<keyword evidence="14" id="KW-1185">Reference proteome</keyword>
<evidence type="ECO:0000313" key="13">
    <source>
        <dbReference type="EMBL" id="ACO76004.1"/>
    </source>
</evidence>
<gene>
    <name evidence="13" type="ordered locus">LHK_03026</name>
</gene>
<dbReference type="GO" id="GO:0007165">
    <property type="term" value="P:signal transduction"/>
    <property type="evidence" value="ECO:0007669"/>
    <property type="project" value="UniProtKB-KW"/>
</dbReference>
<dbReference type="STRING" id="557598.LHK_03026"/>
<dbReference type="CDD" id="cd11386">
    <property type="entry name" value="MCP_signal"/>
    <property type="match status" value="1"/>
</dbReference>
<dbReference type="InterPro" id="IPR004089">
    <property type="entry name" value="MCPsignal_dom"/>
</dbReference>
<dbReference type="Pfam" id="PF02743">
    <property type="entry name" value="dCache_1"/>
    <property type="match status" value="1"/>
</dbReference>
<evidence type="ECO:0000256" key="8">
    <source>
        <dbReference type="ARBA" id="ARBA00029447"/>
    </source>
</evidence>
<dbReference type="InterPro" id="IPR033479">
    <property type="entry name" value="dCache_1"/>
</dbReference>
<organism evidence="13 14">
    <name type="scientific">Laribacter hongkongensis (strain HLHK9)</name>
    <dbReference type="NCBI Taxonomy" id="557598"/>
    <lineage>
        <taxon>Bacteria</taxon>
        <taxon>Pseudomonadati</taxon>
        <taxon>Pseudomonadota</taxon>
        <taxon>Betaproteobacteria</taxon>
        <taxon>Neisseriales</taxon>
        <taxon>Aquaspirillaceae</taxon>
        <taxon>Laribacter</taxon>
    </lineage>
</organism>
<dbReference type="CDD" id="cd12912">
    <property type="entry name" value="PDC2_MCP_like"/>
    <property type="match status" value="1"/>
</dbReference>
<evidence type="ECO:0000256" key="9">
    <source>
        <dbReference type="PROSITE-ProRule" id="PRU00284"/>
    </source>
</evidence>
<dbReference type="eggNOG" id="COG0840">
    <property type="taxonomic scope" value="Bacteria"/>
</dbReference>
<evidence type="ECO:0000259" key="11">
    <source>
        <dbReference type="PROSITE" id="PS50111"/>
    </source>
</evidence>
<keyword evidence="4 10" id="KW-0812">Transmembrane</keyword>
<dbReference type="EMBL" id="CP001154">
    <property type="protein sequence ID" value="ACO76004.1"/>
    <property type="molecule type" value="Genomic_DNA"/>
</dbReference>
<dbReference type="InterPro" id="IPR003660">
    <property type="entry name" value="HAMP_dom"/>
</dbReference>
<dbReference type="CDD" id="cd18773">
    <property type="entry name" value="PDC1_HK_sensor"/>
    <property type="match status" value="1"/>
</dbReference>
<keyword evidence="5 10" id="KW-1133">Transmembrane helix</keyword>
<evidence type="ECO:0000256" key="4">
    <source>
        <dbReference type="ARBA" id="ARBA00022692"/>
    </source>
</evidence>
<evidence type="ECO:0000256" key="6">
    <source>
        <dbReference type="ARBA" id="ARBA00023136"/>
    </source>
</evidence>
<dbReference type="PANTHER" id="PTHR32089:SF117">
    <property type="entry name" value="METHYL ACCEPTING SENSORY TRANSDUCER WITH CACHE_1 SMALL MOLECULE BINDING DOMAIN"/>
    <property type="match status" value="1"/>
</dbReference>
<dbReference type="RefSeq" id="WP_012698467.1">
    <property type="nucleotide sequence ID" value="NC_012559.1"/>
</dbReference>
<dbReference type="KEGG" id="lhk:LHK_03026"/>
<feature type="domain" description="HAMP" evidence="12">
    <location>
        <begin position="297"/>
        <end position="351"/>
    </location>
</feature>
<keyword evidence="6 10" id="KW-0472">Membrane</keyword>
<keyword evidence="3" id="KW-0145">Chemotaxis</keyword>
<dbReference type="Proteomes" id="UP000002010">
    <property type="component" value="Chromosome"/>
</dbReference>
<dbReference type="SMART" id="SM00304">
    <property type="entry name" value="HAMP"/>
    <property type="match status" value="3"/>
</dbReference>
<dbReference type="Gene3D" id="1.10.287.950">
    <property type="entry name" value="Methyl-accepting chemotaxis protein"/>
    <property type="match status" value="1"/>
</dbReference>
<feature type="domain" description="Methyl-accepting transducer" evidence="11">
    <location>
        <begin position="356"/>
        <end position="592"/>
    </location>
</feature>
<dbReference type="PROSITE" id="PS50885">
    <property type="entry name" value="HAMP"/>
    <property type="match status" value="1"/>
</dbReference>
<dbReference type="SUPFAM" id="SSF103190">
    <property type="entry name" value="Sensory domain-like"/>
    <property type="match status" value="1"/>
</dbReference>
<evidence type="ECO:0000313" key="14">
    <source>
        <dbReference type="Proteomes" id="UP000002010"/>
    </source>
</evidence>
<keyword evidence="7 9" id="KW-0807">Transducer</keyword>
<dbReference type="GO" id="GO:0006935">
    <property type="term" value="P:chemotaxis"/>
    <property type="evidence" value="ECO:0007669"/>
    <property type="project" value="UniProtKB-KW"/>
</dbReference>
<dbReference type="Gene3D" id="3.30.450.20">
    <property type="entry name" value="PAS domain"/>
    <property type="match status" value="2"/>
</dbReference>
<proteinExistence type="inferred from homology"/>
<dbReference type="CDD" id="cd06225">
    <property type="entry name" value="HAMP"/>
    <property type="match status" value="1"/>
</dbReference>
<dbReference type="SMART" id="SM00283">
    <property type="entry name" value="MA"/>
    <property type="match status" value="1"/>
</dbReference>
<dbReference type="HOGENOM" id="CLU_000445_107_19_4"/>
<dbReference type="InterPro" id="IPR029151">
    <property type="entry name" value="Sensor-like_sf"/>
</dbReference>
<evidence type="ECO:0000256" key="10">
    <source>
        <dbReference type="SAM" id="Phobius"/>
    </source>
</evidence>
<dbReference type="PROSITE" id="PS50111">
    <property type="entry name" value="CHEMOTAXIS_TRANSDUC_2"/>
    <property type="match status" value="1"/>
</dbReference>
<reference evidence="13 14" key="1">
    <citation type="journal article" date="2009" name="PLoS Genet.">
        <title>The complete genome and proteome of Laribacter hongkongensis reveal potential mechanisms for adaptations to different temperatures and habitats.</title>
        <authorList>
            <person name="Woo P.C."/>
            <person name="Lau S.K."/>
            <person name="Tse H."/>
            <person name="Teng J.L."/>
            <person name="Curreem S.O."/>
            <person name="Tsang A.K."/>
            <person name="Fan R.Y."/>
            <person name="Wong G.K."/>
            <person name="Huang Y."/>
            <person name="Loman N.J."/>
            <person name="Snyder L.A."/>
            <person name="Cai J.J."/>
            <person name="Huang J.D."/>
            <person name="Mak W."/>
            <person name="Pallen M.J."/>
            <person name="Lok S."/>
            <person name="Yuen K.Y."/>
        </authorList>
    </citation>
    <scope>NUCLEOTIDE SEQUENCE [LARGE SCALE GENOMIC DNA]</scope>
    <source>
        <strain evidence="13 14">HLHK9</strain>
    </source>
</reference>
<feature type="transmembrane region" description="Helical" evidence="10">
    <location>
        <begin position="9"/>
        <end position="30"/>
    </location>
</feature>
<dbReference type="AlphaFoldDB" id="C1D5I7"/>
<feature type="transmembrane region" description="Helical" evidence="10">
    <location>
        <begin position="273"/>
        <end position="295"/>
    </location>
</feature>
<dbReference type="GO" id="GO:0005886">
    <property type="term" value="C:plasma membrane"/>
    <property type="evidence" value="ECO:0007669"/>
    <property type="project" value="UniProtKB-SubCell"/>
</dbReference>
<evidence type="ECO:0000259" key="12">
    <source>
        <dbReference type="PROSITE" id="PS50885"/>
    </source>
</evidence>
<name>C1D5I7_LARHH</name>
<dbReference type="SUPFAM" id="SSF58104">
    <property type="entry name" value="Methyl-accepting chemotaxis protein (MCP) signaling domain"/>
    <property type="match status" value="1"/>
</dbReference>
<accession>C1D5I7</accession>
<comment type="similarity">
    <text evidence="8">Belongs to the methyl-accepting chemotaxis (MCP) protein family.</text>
</comment>
<dbReference type="Pfam" id="PF00672">
    <property type="entry name" value="HAMP"/>
    <property type="match status" value="1"/>
</dbReference>
<evidence type="ECO:0000256" key="3">
    <source>
        <dbReference type="ARBA" id="ARBA00022500"/>
    </source>
</evidence>
<keyword evidence="2" id="KW-1003">Cell membrane</keyword>
<evidence type="ECO:0000256" key="1">
    <source>
        <dbReference type="ARBA" id="ARBA00004651"/>
    </source>
</evidence>
<evidence type="ECO:0000256" key="2">
    <source>
        <dbReference type="ARBA" id="ARBA00022475"/>
    </source>
</evidence>
<comment type="subcellular location">
    <subcellularLocation>
        <location evidence="1">Cell membrane</location>
        <topology evidence="1">Multi-pass membrane protein</topology>
    </subcellularLocation>
</comment>
<protein>
    <submittedName>
        <fullName evidence="13">Probable methyl-accepting chemotaxis protein</fullName>
    </submittedName>
</protein>
<evidence type="ECO:0000256" key="7">
    <source>
        <dbReference type="ARBA" id="ARBA00023224"/>
    </source>
</evidence>
<dbReference type="PANTHER" id="PTHR32089">
    <property type="entry name" value="METHYL-ACCEPTING CHEMOTAXIS PROTEIN MCPB"/>
    <property type="match status" value="1"/>
</dbReference>
<sequence length="628" mass="68364">MLKTLKARILVWNTVFLVALGVLMIGMAFWQMRASLLYTLNQEIHALVRGQNRALESWLQDKQRVLTGIASQHQENVPLRDLKQAMDIGDYVVAYFAGADGHTLFSDDRQLPANFIASERPWYQAAVKSKKVIVTDPYADAISGQPTVGFAYALRQGDMLKGVLAADMELEDMVKAVLGNIDIQGGGYMFLVDAKGTILSHPDKQLILKPITSSNSSLTPENLQKWAGREQLVESVHNDGTDMLMLWDKVPGTNWYLGIATYKDAVLAPLETLLLVLAGSGAFLIILIAAINSWLARHSLRGLAQLQDTMRAISQGEGDLTVRLPEEGQDELAETARAFNVFIGRLHEMFRNLREEASSLVSDIQRINQQMNGIAGRSRQMADLSSSNAATQEEISVSIAHISGNASDTDQHVRATHRQLEQTAGDIESLAHGMEATMQAVQGLRTVLDGLDQRSGEISGITGVIREIADQTNLLALNAAIEAARAGEAGRGFAVVADEVRKLAERVGAATQEITRMIGAVRQETAQAVHDMGCTVESVSAGLEQTQSVVGTIREARQAMEEVVGKVAEITDSTQEQQNASTLLAQSTESMNSHILENDRNLQAISETVAGVDQAAQHMGDAFARFRL</sequence>